<dbReference type="PANTHER" id="PTHR21248">
    <property type="entry name" value="CARDIOLIPIN SYNTHASE"/>
    <property type="match status" value="1"/>
</dbReference>
<protein>
    <recommendedName>
        <fullName evidence="12">Cardiolipin synthase A</fullName>
        <shortName evidence="12">CL synthase</shortName>
        <ecNumber evidence="12">2.7.8.-</ecNumber>
    </recommendedName>
</protein>
<evidence type="ECO:0000256" key="6">
    <source>
        <dbReference type="ARBA" id="ARBA00022737"/>
    </source>
</evidence>
<feature type="active site" evidence="12">
    <location>
        <position position="408"/>
    </location>
</feature>
<dbReference type="CDD" id="cd09158">
    <property type="entry name" value="PLDc_EcCLS_like_2"/>
    <property type="match status" value="1"/>
</dbReference>
<organism evidence="13 14">
    <name type="scientific">Mergibacter septicus</name>
    <dbReference type="NCBI Taxonomy" id="221402"/>
    <lineage>
        <taxon>Bacteria</taxon>
        <taxon>Pseudomonadati</taxon>
        <taxon>Pseudomonadota</taxon>
        <taxon>Gammaproteobacteria</taxon>
        <taxon>Pasteurellales</taxon>
        <taxon>Pasteurellaceae</taxon>
        <taxon>Mergibacter</taxon>
    </lineage>
</organism>
<dbReference type="AlphaFoldDB" id="A0A8D4IXI2"/>
<evidence type="ECO:0000256" key="4">
    <source>
        <dbReference type="ARBA" id="ARBA00022679"/>
    </source>
</evidence>
<evidence type="ECO:0000256" key="2">
    <source>
        <dbReference type="ARBA" id="ARBA00022475"/>
    </source>
</evidence>
<keyword evidence="8 12" id="KW-0443">Lipid metabolism</keyword>
<dbReference type="SMART" id="SM00155">
    <property type="entry name" value="PLDc"/>
    <property type="match status" value="2"/>
</dbReference>
<dbReference type="Proteomes" id="UP000955338">
    <property type="component" value="Chromosome"/>
</dbReference>
<feature type="active site" evidence="12">
    <location>
        <position position="228"/>
    </location>
</feature>
<evidence type="ECO:0000256" key="8">
    <source>
        <dbReference type="ARBA" id="ARBA00023098"/>
    </source>
</evidence>
<dbReference type="InterPro" id="IPR027379">
    <property type="entry name" value="CLS_N"/>
</dbReference>
<reference evidence="13" key="1">
    <citation type="submission" date="2017-06" db="EMBL/GenBank/DDBJ databases">
        <title>Genome sequencing of pathogenic and non-pathogenic strains within Bisgaard taxon 40.</title>
        <authorList>
            <person name="Ladner J.T."/>
            <person name="Lovett S.P."/>
            <person name="Koroleva G."/>
            <person name="Lorch J.M."/>
        </authorList>
    </citation>
    <scope>NUCLEOTIDE SEQUENCE</scope>
    <source>
        <strain evidence="13">27576-1-I1</strain>
    </source>
</reference>
<evidence type="ECO:0000313" key="13">
    <source>
        <dbReference type="EMBL" id="QDJ14689.1"/>
    </source>
</evidence>
<evidence type="ECO:0000313" key="14">
    <source>
        <dbReference type="Proteomes" id="UP000955338"/>
    </source>
</evidence>
<keyword evidence="3 12" id="KW-0444">Lipid biosynthesis</keyword>
<name>A0A8D4IXI2_9PAST</name>
<dbReference type="NCBIfam" id="TIGR04265">
    <property type="entry name" value="bac_cardiolipin"/>
    <property type="match status" value="1"/>
</dbReference>
<dbReference type="CDD" id="cd09152">
    <property type="entry name" value="PLDc_EcCLS_like_1"/>
    <property type="match status" value="1"/>
</dbReference>
<feature type="active site" evidence="12">
    <location>
        <position position="401"/>
    </location>
</feature>
<keyword evidence="10 12" id="KW-0594">Phospholipid biosynthesis</keyword>
<dbReference type="GO" id="GO:0005886">
    <property type="term" value="C:plasma membrane"/>
    <property type="evidence" value="ECO:0007669"/>
    <property type="project" value="UniProtKB-SubCell"/>
</dbReference>
<keyword evidence="6" id="KW-0677">Repeat</keyword>
<feature type="transmembrane region" description="Helical" evidence="12">
    <location>
        <begin position="7"/>
        <end position="25"/>
    </location>
</feature>
<dbReference type="InterPro" id="IPR025202">
    <property type="entry name" value="PLD-like_dom"/>
</dbReference>
<dbReference type="PROSITE" id="PS50035">
    <property type="entry name" value="PLD"/>
    <property type="match status" value="2"/>
</dbReference>
<dbReference type="GO" id="GO:0008808">
    <property type="term" value="F:cardiolipin synthase activity"/>
    <property type="evidence" value="ECO:0007669"/>
    <property type="project" value="UniProtKB-UniRule"/>
</dbReference>
<sequence length="483" mass="55733">MNHILQYIFPSLIWLFSLSISLRILTKKQSISVTLSWILIIYLIPIVGILAYLLLGEIRLGKQRAQQIRYLAPKYNNWLSQLYKHPNLVETEQSLYYKSLFQLCSQRLNIPCIVGNELHILSTPEQIFRSLINDIQQAKESINMVFYIWQQGGLINEVEEALLIAVQRGVKINILLDSVGSRTFFRSTSYQRLNNAGINIKEAIHVNIFRFFLQRLDLRQHRKIVVIDNQIAYTGSMNMVDPNYFKQTANVGQWIDLMVRINGPVSAILNVLHSWDWEIESNTSLPLNIPNTTYLPLEKDNSHAVQVLATGPGFPEDLMSQSLLTAIFAARRSISITTPYFVPSQTILEALHIAALRGVKIDIILPQKSDSIMVHWASRMLFEELLKAGIEIHLFNNDLLHTKSILIDDRLVLVGTVNMDVRSFTLNLEVTTIVEDPSFANEISQLHCQYLQKTESLNLKQWQKRPFYHRILEHFFFFFSPLL</sequence>
<keyword evidence="14" id="KW-1185">Reference proteome</keyword>
<dbReference type="HAMAP" id="MF_00190">
    <property type="entry name" value="Cardiolipin_synth_ClsA"/>
    <property type="match status" value="1"/>
</dbReference>
<dbReference type="InterPro" id="IPR022924">
    <property type="entry name" value="Cardiolipin_synthase"/>
</dbReference>
<feature type="active site" evidence="12">
    <location>
        <position position="223"/>
    </location>
</feature>
<evidence type="ECO:0000256" key="12">
    <source>
        <dbReference type="HAMAP-Rule" id="MF_00190"/>
    </source>
</evidence>
<feature type="active site" evidence="12">
    <location>
        <position position="221"/>
    </location>
</feature>
<dbReference type="PANTHER" id="PTHR21248:SF22">
    <property type="entry name" value="PHOSPHOLIPASE D"/>
    <property type="match status" value="1"/>
</dbReference>
<keyword evidence="7 12" id="KW-1133">Transmembrane helix</keyword>
<feature type="transmembrane region" description="Helical" evidence="12">
    <location>
        <begin position="31"/>
        <end position="55"/>
    </location>
</feature>
<comment type="function">
    <text evidence="12">Catalyzes the reversible phosphatidyl group transfer from one phosphatidylglycerol molecule to another to form cardiolipin (CL) (diphosphatidylglycerol) and glycerol.</text>
</comment>
<feature type="active site" evidence="12">
    <location>
        <position position="403"/>
    </location>
</feature>
<comment type="catalytic activity">
    <reaction evidence="12">
        <text>2 a 1,2-diacyl-sn-glycero-3-phospho-(1'-sn-glycerol) = a cardiolipin + glycerol</text>
        <dbReference type="Rhea" id="RHEA:31451"/>
        <dbReference type="ChEBI" id="CHEBI:17754"/>
        <dbReference type="ChEBI" id="CHEBI:62237"/>
        <dbReference type="ChEBI" id="CHEBI:64716"/>
    </reaction>
</comment>
<dbReference type="EMBL" id="CP022011">
    <property type="protein sequence ID" value="QDJ14689.1"/>
    <property type="molecule type" value="Genomic_DNA"/>
</dbReference>
<gene>
    <name evidence="13" type="primary">cls</name>
    <name evidence="12" type="synonym">clsA</name>
    <name evidence="13" type="ORF">CEP48_04275</name>
</gene>
<dbReference type="GO" id="GO:0032049">
    <property type="term" value="P:cardiolipin biosynthetic process"/>
    <property type="evidence" value="ECO:0007669"/>
    <property type="project" value="UniProtKB-UniRule"/>
</dbReference>
<dbReference type="InterPro" id="IPR001736">
    <property type="entry name" value="PLipase_D/transphosphatidylase"/>
</dbReference>
<evidence type="ECO:0000256" key="3">
    <source>
        <dbReference type="ARBA" id="ARBA00022516"/>
    </source>
</evidence>
<evidence type="ECO:0000256" key="11">
    <source>
        <dbReference type="ARBA" id="ARBA00023264"/>
    </source>
</evidence>
<accession>A0A8D4IXI2</accession>
<dbReference type="SUPFAM" id="SSF56024">
    <property type="entry name" value="Phospholipase D/nuclease"/>
    <property type="match status" value="2"/>
</dbReference>
<comment type="subcellular location">
    <subcellularLocation>
        <location evidence="1 12">Cell membrane</location>
        <topology evidence="1 12">Multi-pass membrane protein</topology>
    </subcellularLocation>
</comment>
<dbReference type="InterPro" id="IPR030840">
    <property type="entry name" value="CL_synthase_A"/>
</dbReference>
<dbReference type="RefSeq" id="WP_265482681.1">
    <property type="nucleotide sequence ID" value="NZ_CP022011.1"/>
</dbReference>
<evidence type="ECO:0000256" key="1">
    <source>
        <dbReference type="ARBA" id="ARBA00004651"/>
    </source>
</evidence>
<keyword evidence="11 12" id="KW-1208">Phospholipid metabolism</keyword>
<keyword evidence="2 12" id="KW-1003">Cell membrane</keyword>
<dbReference type="EC" id="2.7.8.-" evidence="12"/>
<evidence type="ECO:0000256" key="9">
    <source>
        <dbReference type="ARBA" id="ARBA00023136"/>
    </source>
</evidence>
<dbReference type="Pfam" id="PF13091">
    <property type="entry name" value="PLDc_2"/>
    <property type="match status" value="2"/>
</dbReference>
<dbReference type="Gene3D" id="3.30.870.10">
    <property type="entry name" value="Endonuclease Chain A"/>
    <property type="match status" value="2"/>
</dbReference>
<dbReference type="Pfam" id="PF13396">
    <property type="entry name" value="PLDc_N"/>
    <property type="match status" value="1"/>
</dbReference>
<keyword evidence="4 12" id="KW-0808">Transferase</keyword>
<evidence type="ECO:0000256" key="5">
    <source>
        <dbReference type="ARBA" id="ARBA00022692"/>
    </source>
</evidence>
<comment type="similarity">
    <text evidence="12">Belongs to the phospholipase D family. Cardiolipin synthase subfamily. ClsA sub-subfamily.</text>
</comment>
<keyword evidence="9 12" id="KW-0472">Membrane</keyword>
<keyword evidence="5 12" id="KW-0812">Transmembrane</keyword>
<evidence type="ECO:0000256" key="10">
    <source>
        <dbReference type="ARBA" id="ARBA00023209"/>
    </source>
</evidence>
<proteinExistence type="inferred from homology"/>
<evidence type="ECO:0000256" key="7">
    <source>
        <dbReference type="ARBA" id="ARBA00022989"/>
    </source>
</evidence>